<evidence type="ECO:0000313" key="2">
    <source>
        <dbReference type="EMBL" id="PKY62611.1"/>
    </source>
</evidence>
<proteinExistence type="predicted"/>
<sequence length="72" mass="8188">MLNGRISLLKSHDGISTNQAKLTNDHTFIQQRIHGTINLICKICKKILIILCILYMMEISAIEFKDMLGKTV</sequence>
<keyword evidence="1" id="KW-0472">Membrane</keyword>
<evidence type="ECO:0000313" key="3">
    <source>
        <dbReference type="EMBL" id="PKY63211.1"/>
    </source>
</evidence>
<dbReference type="AlphaFoldDB" id="A0A2I1HWD6"/>
<accession>A0A2I1HWD6</accession>
<keyword evidence="1" id="KW-0812">Transmembrane</keyword>
<dbReference type="EMBL" id="LLXI01009393">
    <property type="protein sequence ID" value="PKY63211.1"/>
    <property type="molecule type" value="Genomic_DNA"/>
</dbReference>
<keyword evidence="1" id="KW-1133">Transmembrane helix</keyword>
<protein>
    <submittedName>
        <fullName evidence="3">Uncharacterized protein</fullName>
    </submittedName>
</protein>
<name>A0A2I1HWD6_9GLOM</name>
<dbReference type="EMBL" id="LLXI01007520">
    <property type="protein sequence ID" value="PKY62611.1"/>
    <property type="molecule type" value="Genomic_DNA"/>
</dbReference>
<comment type="caution">
    <text evidence="3">The sequence shown here is derived from an EMBL/GenBank/DDBJ whole genome shotgun (WGS) entry which is preliminary data.</text>
</comment>
<keyword evidence="4" id="KW-1185">Reference proteome</keyword>
<evidence type="ECO:0000313" key="4">
    <source>
        <dbReference type="Proteomes" id="UP000234323"/>
    </source>
</evidence>
<organism evidence="3 4">
    <name type="scientific">Rhizophagus irregularis</name>
    <dbReference type="NCBI Taxonomy" id="588596"/>
    <lineage>
        <taxon>Eukaryota</taxon>
        <taxon>Fungi</taxon>
        <taxon>Fungi incertae sedis</taxon>
        <taxon>Mucoromycota</taxon>
        <taxon>Glomeromycotina</taxon>
        <taxon>Glomeromycetes</taxon>
        <taxon>Glomerales</taxon>
        <taxon>Glomeraceae</taxon>
        <taxon>Rhizophagus</taxon>
    </lineage>
</organism>
<dbReference type="Proteomes" id="UP000234323">
    <property type="component" value="Unassembled WGS sequence"/>
</dbReference>
<evidence type="ECO:0000256" key="1">
    <source>
        <dbReference type="SAM" id="Phobius"/>
    </source>
</evidence>
<feature type="transmembrane region" description="Helical" evidence="1">
    <location>
        <begin position="47"/>
        <end position="64"/>
    </location>
</feature>
<gene>
    <name evidence="2" type="ORF">RhiirA4_489377</name>
    <name evidence="3" type="ORF">RhiirA4_491400</name>
</gene>
<reference evidence="3 4" key="1">
    <citation type="submission" date="2015-10" db="EMBL/GenBank/DDBJ databases">
        <title>Genome analyses suggest a sexual origin of heterokaryosis in a supposedly ancient asexual fungus.</title>
        <authorList>
            <person name="Ropars J."/>
            <person name="Sedzielewska K."/>
            <person name="Noel J."/>
            <person name="Charron P."/>
            <person name="Farinelli L."/>
            <person name="Marton T."/>
            <person name="Kruger M."/>
            <person name="Pelin A."/>
            <person name="Brachmann A."/>
            <person name="Corradi N."/>
        </authorList>
    </citation>
    <scope>NUCLEOTIDE SEQUENCE [LARGE SCALE GENOMIC DNA]</scope>
    <source>
        <strain evidence="3 4">A4</strain>
    </source>
</reference>